<gene>
    <name evidence="3" type="primary">ypdK</name>
    <name evidence="5" type="ORF">NCTC13032_05285</name>
    <name evidence="3" type="ORF">OEZ79_23025</name>
    <name evidence="4" type="ORF">VOF76_19965</name>
</gene>
<evidence type="ECO:0000256" key="2">
    <source>
        <dbReference type="SAM" id="Phobius"/>
    </source>
</evidence>
<dbReference type="InterPro" id="IPR047846">
    <property type="entry name" value="YpdK"/>
</dbReference>
<keyword evidence="2" id="KW-0812">Transmembrane</keyword>
<evidence type="ECO:0000313" key="3">
    <source>
        <dbReference type="EMBL" id="MDC6641098.1"/>
    </source>
</evidence>
<dbReference type="Proteomes" id="UP001357437">
    <property type="component" value="Unassembled WGS sequence"/>
</dbReference>
<feature type="transmembrane region" description="Helical" evidence="2">
    <location>
        <begin position="64"/>
        <end position="84"/>
    </location>
</feature>
<keyword evidence="2" id="KW-0472">Membrane</keyword>
<evidence type="ECO:0000313" key="6">
    <source>
        <dbReference type="Proteomes" id="UP000310719"/>
    </source>
</evidence>
<feature type="region of interest" description="Disordered" evidence="1">
    <location>
        <begin position="1"/>
        <end position="30"/>
    </location>
</feature>
<evidence type="ECO:0000313" key="7">
    <source>
        <dbReference type="Proteomes" id="UP001357437"/>
    </source>
</evidence>
<dbReference type="EMBL" id="JAOURS010000041">
    <property type="protein sequence ID" value="MDC6641098.1"/>
    <property type="molecule type" value="Genomic_DNA"/>
</dbReference>
<evidence type="ECO:0000313" key="4">
    <source>
        <dbReference type="EMBL" id="MEC3938438.1"/>
    </source>
</evidence>
<keyword evidence="2" id="KW-1133">Transmembrane helix</keyword>
<dbReference type="GO" id="GO:0016020">
    <property type="term" value="C:membrane"/>
    <property type="evidence" value="ECO:0007669"/>
    <property type="project" value="InterPro"/>
</dbReference>
<dbReference type="GeneID" id="65426740"/>
<dbReference type="AlphaFoldDB" id="A0A4U9I849"/>
<protein>
    <submittedName>
        <fullName evidence="3">Membrane protein YpdK</fullName>
    </submittedName>
</protein>
<dbReference type="Proteomes" id="UP000310719">
    <property type="component" value="Chromosome"/>
</dbReference>
<dbReference type="KEGG" id="lax:APT61_06495"/>
<name>A0A4U9I849_9ENTR</name>
<evidence type="ECO:0000256" key="1">
    <source>
        <dbReference type="SAM" id="MobiDB-lite"/>
    </source>
</evidence>
<dbReference type="Proteomes" id="UP001149314">
    <property type="component" value="Unassembled WGS sequence"/>
</dbReference>
<evidence type="ECO:0000313" key="5">
    <source>
        <dbReference type="EMBL" id="VTP73504.1"/>
    </source>
</evidence>
<reference evidence="5 6" key="1">
    <citation type="submission" date="2019-05" db="EMBL/GenBank/DDBJ databases">
        <authorList>
            <consortium name="Pathogen Informatics"/>
        </authorList>
    </citation>
    <scope>NUCLEOTIDE SEQUENCE [LARGE SCALE GENOMIC DNA]</scope>
    <source>
        <strain evidence="5 6">NCTC13032</strain>
    </source>
</reference>
<organism evidence="5 6">
    <name type="scientific">Leclercia adecarboxylata</name>
    <dbReference type="NCBI Taxonomy" id="83655"/>
    <lineage>
        <taxon>Bacteria</taxon>
        <taxon>Pseudomonadati</taxon>
        <taxon>Pseudomonadota</taxon>
        <taxon>Gammaproteobacteria</taxon>
        <taxon>Enterobacterales</taxon>
        <taxon>Enterobacteriaceae</taxon>
        <taxon>Leclercia</taxon>
    </lineage>
</organism>
<reference evidence="3" key="2">
    <citation type="journal article" date="2023" name="Genes Genomics">
        <title>Genomic insights of Leclercia adecarboxylata strains linked to an outbreak in public hospitals in Mexico.</title>
        <authorList>
            <person name="Barrios-Villa E."/>
            <person name="Pacheco-Flores B."/>
            <person name="Lozano-Zarain P."/>
            <person name="Del Campo-Ortega R."/>
            <person name="de Jesus Ascencio-Montiel I."/>
            <person name="Gonzalez-Leon M."/>
            <person name="Camorlinga-Ponce M."/>
            <person name="Gaytan Cervantes F.J."/>
            <person name="Gonzalez Torres C."/>
            <person name="Aguilar E."/>
            <person name="Gonzalez Ibarra J."/>
            <person name="Torres Lopez F.J."/>
            <person name="Rosas-Vargas H."/>
            <person name="Gonzalez-Bonilla C.R."/>
            <person name="Del Carmen Rocha-Gracia R."/>
        </authorList>
    </citation>
    <scope>NUCLEOTIDE SEQUENCE</scope>
    <source>
        <strain evidence="3">Lac40</strain>
    </source>
</reference>
<proteinExistence type="predicted"/>
<dbReference type="RefSeq" id="WP_040287801.1">
    <property type="nucleotide sequence ID" value="NZ_CBCYCG010000008.1"/>
</dbReference>
<feature type="compositionally biased region" description="Polar residues" evidence="1">
    <location>
        <begin position="16"/>
        <end position="30"/>
    </location>
</feature>
<sequence length="85" mass="9581">MSPQKFKRTLAPSGSEKAQNSELVSTPNGDNSHFRFGLTSVLYTQLDSEFNAYHDIRGAMNVKYFFMGFSVIVFAWVGTFALMMN</sequence>
<reference evidence="4 7" key="3">
    <citation type="submission" date="2024-01" db="EMBL/GenBank/DDBJ databases">
        <title>Comparative Genomics of Leclercia adecarboxylata Strains Isolated from Several Sources.</title>
        <authorList>
            <person name="Yescas-Zazueta V."/>
            <person name="Balbuena-Alonso M.G."/>
            <person name="Valencia D."/>
            <person name="Mendez-Pfeiffer P.A."/>
            <person name="Ballesteros-Monrreal M.G."/>
            <person name="Rocha-Gracia R.D.C."/>
            <person name="Barrios-Villa E."/>
        </authorList>
    </citation>
    <scope>NUCLEOTIDE SEQUENCE [LARGE SCALE GENOMIC DNA]</scope>
    <source>
        <strain evidence="4 7">33MEM</strain>
    </source>
</reference>
<keyword evidence="7" id="KW-1185">Reference proteome</keyword>
<dbReference type="EMBL" id="LR590464">
    <property type="protein sequence ID" value="VTP73504.1"/>
    <property type="molecule type" value="Genomic_DNA"/>
</dbReference>
<dbReference type="EMBL" id="JAYMCU010000048">
    <property type="protein sequence ID" value="MEC3938438.1"/>
    <property type="molecule type" value="Genomic_DNA"/>
</dbReference>
<dbReference type="NCBIfam" id="NF033437">
    <property type="entry name" value="YpdK"/>
    <property type="match status" value="1"/>
</dbReference>
<accession>A0A4U9I849</accession>